<dbReference type="AlphaFoldDB" id="A0A7X0T2Y6"/>
<dbReference type="Gene3D" id="3.30.750.24">
    <property type="entry name" value="STAS domain"/>
    <property type="match status" value="1"/>
</dbReference>
<feature type="domain" description="STAS" evidence="1">
    <location>
        <begin position="151"/>
        <end position="263"/>
    </location>
</feature>
<dbReference type="CDD" id="cd07041">
    <property type="entry name" value="STAS_RsbR_RsbS_like"/>
    <property type="match status" value="1"/>
</dbReference>
<organism evidence="2 4">
    <name type="scientific">Listeria welshimeri</name>
    <dbReference type="NCBI Taxonomy" id="1643"/>
    <lineage>
        <taxon>Bacteria</taxon>
        <taxon>Bacillati</taxon>
        <taxon>Bacillota</taxon>
        <taxon>Bacilli</taxon>
        <taxon>Bacillales</taxon>
        <taxon>Listeriaceae</taxon>
        <taxon>Listeria</taxon>
    </lineage>
</organism>
<evidence type="ECO:0000313" key="4">
    <source>
        <dbReference type="Proteomes" id="UP000522007"/>
    </source>
</evidence>
<dbReference type="EMBL" id="JAAROP010000001">
    <property type="protein sequence ID" value="MBC1321737.1"/>
    <property type="molecule type" value="Genomic_DNA"/>
</dbReference>
<dbReference type="InterPro" id="IPR036513">
    <property type="entry name" value="STAS_dom_sf"/>
</dbReference>
<evidence type="ECO:0000313" key="2">
    <source>
        <dbReference type="EMBL" id="MBC1321626.1"/>
    </source>
</evidence>
<dbReference type="PROSITE" id="PS50801">
    <property type="entry name" value="STAS"/>
    <property type="match status" value="1"/>
</dbReference>
<evidence type="ECO:0000313" key="3">
    <source>
        <dbReference type="EMBL" id="MBC1321737.1"/>
    </source>
</evidence>
<dbReference type="SUPFAM" id="SSF52091">
    <property type="entry name" value="SpoIIaa-like"/>
    <property type="match status" value="1"/>
</dbReference>
<dbReference type="PANTHER" id="PTHR33745:SF1">
    <property type="entry name" value="RSBT ANTAGONIST PROTEIN RSBS"/>
    <property type="match status" value="1"/>
</dbReference>
<dbReference type="InterPro" id="IPR002645">
    <property type="entry name" value="STAS_dom"/>
</dbReference>
<reference evidence="2 4" key="1">
    <citation type="submission" date="2020-03" db="EMBL/GenBank/DDBJ databases">
        <title>Soil Listeria distribution.</title>
        <authorList>
            <person name="Liao J."/>
            <person name="Wiedmann M."/>
        </authorList>
    </citation>
    <scope>NUCLEOTIDE SEQUENCE [LARGE SCALE GENOMIC DNA]</scope>
    <source>
        <strain evidence="2 4">FSL L7-1829</strain>
    </source>
</reference>
<dbReference type="Pfam" id="PF01740">
    <property type="entry name" value="STAS"/>
    <property type="match status" value="1"/>
</dbReference>
<name>A0A7X0T2Y6_LISWE</name>
<protein>
    <submittedName>
        <fullName evidence="2">STAS domain-containing protein</fullName>
    </submittedName>
</protein>
<sequence>MTIMNHLVQQKEIVVKEWLSYYVSVDDPYIFTLKNDTRLKDETRLVLDNLFIGMKEEKQQMNTFARELGKAQFITSLGISHILFHIRLLEKFMLEYALEVTNTSTNYQDLYEFNMTLHEVFSNFTQNLIEGYIIATEELMQQKENQMIKNSTKLIRIAEQVFLLPLSGTMTEIRAQQIIESALFETSDQPVSYLIIDLSGMQLESRHIGEYINQFFESLKLVGVTPIVTGMQPETAKIMINSHMKHPKGIQIFPTLRQATRTLIKEKEASNDF</sequence>
<dbReference type="InterPro" id="IPR051932">
    <property type="entry name" value="Bact_StressResp_Reg"/>
</dbReference>
<accession>A0A7X0T2Y6</accession>
<comment type="caution">
    <text evidence="2">The sequence shown here is derived from an EMBL/GenBank/DDBJ whole genome shotgun (WGS) entry which is preliminary data.</text>
</comment>
<dbReference type="EMBL" id="JAAROP010000001">
    <property type="protein sequence ID" value="MBC1321626.1"/>
    <property type="molecule type" value="Genomic_DNA"/>
</dbReference>
<proteinExistence type="predicted"/>
<evidence type="ECO:0000259" key="1">
    <source>
        <dbReference type="PROSITE" id="PS50801"/>
    </source>
</evidence>
<dbReference type="PANTHER" id="PTHR33745">
    <property type="entry name" value="RSBT ANTAGONIST PROTEIN RSBS-RELATED"/>
    <property type="match status" value="1"/>
</dbReference>
<gene>
    <name evidence="2" type="ORF">HB853_01595</name>
    <name evidence="3" type="ORF">HB853_02150</name>
</gene>
<dbReference type="Proteomes" id="UP000522007">
    <property type="component" value="Unassembled WGS sequence"/>
</dbReference>